<sequence length="12" mass="1318">MLNSFFSASESV</sequence>
<evidence type="ECO:0000313" key="1">
    <source>
        <dbReference type="EMBL" id="JAD52974.1"/>
    </source>
</evidence>
<organism evidence="1">
    <name type="scientific">Arundo donax</name>
    <name type="common">Giant reed</name>
    <name type="synonym">Donax arundinaceus</name>
    <dbReference type="NCBI Taxonomy" id="35708"/>
    <lineage>
        <taxon>Eukaryota</taxon>
        <taxon>Viridiplantae</taxon>
        <taxon>Streptophyta</taxon>
        <taxon>Embryophyta</taxon>
        <taxon>Tracheophyta</taxon>
        <taxon>Spermatophyta</taxon>
        <taxon>Magnoliopsida</taxon>
        <taxon>Liliopsida</taxon>
        <taxon>Poales</taxon>
        <taxon>Poaceae</taxon>
        <taxon>PACMAD clade</taxon>
        <taxon>Arundinoideae</taxon>
        <taxon>Arundineae</taxon>
        <taxon>Arundo</taxon>
    </lineage>
</organism>
<name>A0A0A9AMM1_ARUDO</name>
<dbReference type="EMBL" id="GBRH01244921">
    <property type="protein sequence ID" value="JAD52974.1"/>
    <property type="molecule type" value="Transcribed_RNA"/>
</dbReference>
<accession>A0A0A9AMM1</accession>
<reference evidence="1" key="2">
    <citation type="journal article" date="2015" name="Data Brief">
        <title>Shoot transcriptome of the giant reed, Arundo donax.</title>
        <authorList>
            <person name="Barrero R.A."/>
            <person name="Guerrero F.D."/>
            <person name="Moolhuijzen P."/>
            <person name="Goolsby J.A."/>
            <person name="Tidwell J."/>
            <person name="Bellgard S.E."/>
            <person name="Bellgard M.I."/>
        </authorList>
    </citation>
    <scope>NUCLEOTIDE SEQUENCE</scope>
    <source>
        <tissue evidence="1">Shoot tissue taken approximately 20 cm above the soil surface</tissue>
    </source>
</reference>
<proteinExistence type="predicted"/>
<reference evidence="1" key="1">
    <citation type="submission" date="2014-09" db="EMBL/GenBank/DDBJ databases">
        <authorList>
            <person name="Magalhaes I.L.F."/>
            <person name="Oliveira U."/>
            <person name="Santos F.R."/>
            <person name="Vidigal T.H.D.A."/>
            <person name="Brescovit A.D."/>
            <person name="Santos A.J."/>
        </authorList>
    </citation>
    <scope>NUCLEOTIDE SEQUENCE</scope>
    <source>
        <tissue evidence="1">Shoot tissue taken approximately 20 cm above the soil surface</tissue>
    </source>
</reference>
<protein>
    <submittedName>
        <fullName evidence="1">Uncharacterized protein</fullName>
    </submittedName>
</protein>